<reference evidence="5 6" key="1">
    <citation type="submission" date="2020-12" db="EMBL/GenBank/DDBJ databases">
        <title>Sulforoseuscoccus oceanibium gen. nov., sp. nov., a representative of the phylum Verrucomicrobia with special cytoplasmic membrane, and proposal of Sulforoseuscoccusaceae fam. nov.</title>
        <authorList>
            <person name="Xi F."/>
        </authorList>
    </citation>
    <scope>NUCLEOTIDE SEQUENCE [LARGE SCALE GENOMIC DNA]</scope>
    <source>
        <strain evidence="5 6">T37</strain>
    </source>
</reference>
<dbReference type="GO" id="GO:0009231">
    <property type="term" value="P:riboflavin biosynthetic process"/>
    <property type="evidence" value="ECO:0007669"/>
    <property type="project" value="InterPro"/>
</dbReference>
<keyword evidence="6" id="KW-1185">Reference proteome</keyword>
<dbReference type="EMBL" id="CP066776">
    <property type="protein sequence ID" value="QQL43835.1"/>
    <property type="molecule type" value="Genomic_DNA"/>
</dbReference>
<evidence type="ECO:0000256" key="3">
    <source>
        <dbReference type="ARBA" id="ARBA00023002"/>
    </source>
</evidence>
<evidence type="ECO:0000259" key="4">
    <source>
        <dbReference type="Pfam" id="PF01872"/>
    </source>
</evidence>
<keyword evidence="2" id="KW-0521">NADP</keyword>
<dbReference type="InterPro" id="IPR050765">
    <property type="entry name" value="Riboflavin_Biosynth_HTPR"/>
</dbReference>
<dbReference type="InterPro" id="IPR002734">
    <property type="entry name" value="RibDG_C"/>
</dbReference>
<dbReference type="SUPFAM" id="SSF53597">
    <property type="entry name" value="Dihydrofolate reductase-like"/>
    <property type="match status" value="1"/>
</dbReference>
<dbReference type="RefSeq" id="WP_164361832.1">
    <property type="nucleotide sequence ID" value="NZ_CP066776.1"/>
</dbReference>
<sequence>MPVISANFLITADGKVSTRTLTPSGFSATTDDHRRLKKLRAGADALLVGRRTVEVDDMTMGGAVTGHYPRRMVYSPTAALDPATRLLHTDGGPVHVICGDQVKAETADALTTWGVAIDRFPDPTDLRHVITQLAETYSLQKIHCEGGPGLFKLLCEHDLIDELHLTITNRIFGGHAAPTLTGNAAQPLLPASLQFELTHHQQIGDDVFLSYRRTR</sequence>
<dbReference type="AlphaFoldDB" id="A0A6B3L4U8"/>
<dbReference type="Gene3D" id="3.40.430.10">
    <property type="entry name" value="Dihydrofolate Reductase, subunit A"/>
    <property type="match status" value="1"/>
</dbReference>
<feature type="domain" description="Bacterial bifunctional deaminase-reductase C-terminal" evidence="4">
    <location>
        <begin position="2"/>
        <end position="208"/>
    </location>
</feature>
<accession>A0A6B3L4U8</accession>
<gene>
    <name evidence="5" type="ORF">G3M56_007980</name>
</gene>
<evidence type="ECO:0000313" key="6">
    <source>
        <dbReference type="Proteomes" id="UP000475117"/>
    </source>
</evidence>
<evidence type="ECO:0000256" key="1">
    <source>
        <dbReference type="ARBA" id="ARBA00005104"/>
    </source>
</evidence>
<evidence type="ECO:0000313" key="5">
    <source>
        <dbReference type="EMBL" id="QQL43835.1"/>
    </source>
</evidence>
<keyword evidence="3" id="KW-0560">Oxidoreductase</keyword>
<dbReference type="Pfam" id="PF01872">
    <property type="entry name" value="RibD_C"/>
    <property type="match status" value="1"/>
</dbReference>
<name>A0A6B3L4U8_9BACT</name>
<dbReference type="InterPro" id="IPR024072">
    <property type="entry name" value="DHFR-like_dom_sf"/>
</dbReference>
<dbReference type="Proteomes" id="UP000475117">
    <property type="component" value="Chromosome"/>
</dbReference>
<dbReference type="PANTHER" id="PTHR38011">
    <property type="entry name" value="DIHYDROFOLATE REDUCTASE FAMILY PROTEIN (AFU_ORTHOLOGUE AFUA_8G06820)"/>
    <property type="match status" value="1"/>
</dbReference>
<evidence type="ECO:0000256" key="2">
    <source>
        <dbReference type="ARBA" id="ARBA00022857"/>
    </source>
</evidence>
<proteinExistence type="predicted"/>
<organism evidence="5 6">
    <name type="scientific">Sulfuriroseicoccus oceanibius</name>
    <dbReference type="NCBI Taxonomy" id="2707525"/>
    <lineage>
        <taxon>Bacteria</taxon>
        <taxon>Pseudomonadati</taxon>
        <taxon>Verrucomicrobiota</taxon>
        <taxon>Verrucomicrobiia</taxon>
        <taxon>Verrucomicrobiales</taxon>
        <taxon>Verrucomicrobiaceae</taxon>
        <taxon>Sulfuriroseicoccus</taxon>
    </lineage>
</organism>
<dbReference type="PANTHER" id="PTHR38011:SF7">
    <property type="entry name" value="2,5-DIAMINO-6-RIBOSYLAMINO-4(3H)-PYRIMIDINONE 5'-PHOSPHATE REDUCTASE"/>
    <property type="match status" value="1"/>
</dbReference>
<comment type="pathway">
    <text evidence="1">Cofactor biosynthesis; riboflavin biosynthesis.</text>
</comment>
<protein>
    <submittedName>
        <fullName evidence="5">RibD family protein</fullName>
    </submittedName>
</protein>
<dbReference type="KEGG" id="soa:G3M56_007980"/>
<dbReference type="GO" id="GO:0008703">
    <property type="term" value="F:5-amino-6-(5-phosphoribosylamino)uracil reductase activity"/>
    <property type="evidence" value="ECO:0007669"/>
    <property type="project" value="InterPro"/>
</dbReference>